<proteinExistence type="predicted"/>
<dbReference type="PANTHER" id="PTHR33645">
    <property type="entry name" value="AMINOPEPTIDASE (DUF3754)"/>
    <property type="match status" value="1"/>
</dbReference>
<keyword evidence="2" id="KW-1185">Reference proteome</keyword>
<name>A0ABP0MX07_9DINO</name>
<sequence>MAAAGWAPHVVVRHGPERGVCAPRGVHCSDAVLVQNIAGRSKAPAVLAFLFFSPRRKLARRGHEVPIEQHSYIPVPPEVLRQKLGQRLEAEAQKEWQATCSALQDLVHEELQELRCSLCDSYQPFDPARRRWVGSWPLPDKEERFARQFLRAASLAGFTPLSRFDLEKTRELKADLLSLPVTINWDRLDSRWIETLLKGAGEEGAEAVPEALSDFGGYVLALKRGLAVERHSGRLLMQKLECLQSQWLLRVGSLLQSLLRGVSRLSVKAWRTVLPAARGWAESRHGEALRRKLRRVKAAGARGVSFAKLLRETWRGVRMRISGMQVLRRLQPSSYRYAQWLFGDVLNERWSTERAALIKRLANAWEQEVALRGQLQSHLPVSAEVRKAAKEQGNFLERVAIEHLSFNWATLLQHAELQEPQFQDRQPQSEAEVPQEWLDADAAKEADERAVELVAKEAQRSHRSFEADDPYASLPRDPYRGGTLFKERRVHGWCYGSDTVKDEAGHTLAVGWPPAGASDKWGGVLSSSPPT</sequence>
<dbReference type="Proteomes" id="UP001642484">
    <property type="component" value="Unassembled WGS sequence"/>
</dbReference>
<evidence type="ECO:0000313" key="1">
    <source>
        <dbReference type="EMBL" id="CAK9055234.1"/>
    </source>
</evidence>
<dbReference type="PANTHER" id="PTHR33645:SF11">
    <property type="entry name" value="AMINOPEPTIDASE (DUF3754)"/>
    <property type="match status" value="1"/>
</dbReference>
<reference evidence="1 2" key="1">
    <citation type="submission" date="2024-02" db="EMBL/GenBank/DDBJ databases">
        <authorList>
            <person name="Chen Y."/>
            <person name="Shah S."/>
            <person name="Dougan E. K."/>
            <person name="Thang M."/>
            <person name="Chan C."/>
        </authorList>
    </citation>
    <scope>NUCLEOTIDE SEQUENCE [LARGE SCALE GENOMIC DNA]</scope>
</reference>
<comment type="caution">
    <text evidence="1">The sequence shown here is derived from an EMBL/GenBank/DDBJ whole genome shotgun (WGS) entry which is preliminary data.</text>
</comment>
<dbReference type="EMBL" id="CAXAMN010019979">
    <property type="protein sequence ID" value="CAK9055234.1"/>
    <property type="molecule type" value="Genomic_DNA"/>
</dbReference>
<gene>
    <name evidence="1" type="ORF">CCMP2556_LOCUS27499</name>
</gene>
<protein>
    <submittedName>
        <fullName evidence="1">Uncharacterized protein</fullName>
    </submittedName>
</protein>
<accession>A0ABP0MX07</accession>
<organism evidence="1 2">
    <name type="scientific">Durusdinium trenchii</name>
    <dbReference type="NCBI Taxonomy" id="1381693"/>
    <lineage>
        <taxon>Eukaryota</taxon>
        <taxon>Sar</taxon>
        <taxon>Alveolata</taxon>
        <taxon>Dinophyceae</taxon>
        <taxon>Suessiales</taxon>
        <taxon>Symbiodiniaceae</taxon>
        <taxon>Durusdinium</taxon>
    </lineage>
</organism>
<evidence type="ECO:0000313" key="2">
    <source>
        <dbReference type="Proteomes" id="UP001642484"/>
    </source>
</evidence>